<dbReference type="AlphaFoldDB" id="A0A4Q7NLQ5"/>
<reference evidence="1 2" key="1">
    <citation type="submission" date="2019-02" db="EMBL/GenBank/DDBJ databases">
        <title>Genomic Encyclopedia of Type Strains, Phase IV (KMG-IV): sequencing the most valuable type-strain genomes for metagenomic binning, comparative biology and taxonomic classification.</title>
        <authorList>
            <person name="Goeker M."/>
        </authorList>
    </citation>
    <scope>NUCLEOTIDE SEQUENCE [LARGE SCALE GENOMIC DNA]</scope>
    <source>
        <strain evidence="1 2">K24</strain>
    </source>
</reference>
<accession>A0A4Q7NLQ5</accession>
<proteinExistence type="predicted"/>
<comment type="caution">
    <text evidence="1">The sequence shown here is derived from an EMBL/GenBank/DDBJ whole genome shotgun (WGS) entry which is preliminary data.</text>
</comment>
<sequence>MFDLTALEALRKGDPVRAALDRLLAACVMPIEDDQAVALTVADIGAMPIAAIAEAVYVVLEENLDFFMATLAAIQPIQQRLMSIGLQLRSSSSLPVTPGMISAATPTPN</sequence>
<dbReference type="Proteomes" id="UP000292445">
    <property type="component" value="Unassembled WGS sequence"/>
</dbReference>
<keyword evidence="2" id="KW-1185">Reference proteome</keyword>
<evidence type="ECO:0000313" key="1">
    <source>
        <dbReference type="EMBL" id="RZS86075.1"/>
    </source>
</evidence>
<protein>
    <submittedName>
        <fullName evidence="1">Uncharacterized protein</fullName>
    </submittedName>
</protein>
<organism evidence="1 2">
    <name type="scientific">Pigmentiphaga kullae</name>
    <dbReference type="NCBI Taxonomy" id="151784"/>
    <lineage>
        <taxon>Bacteria</taxon>
        <taxon>Pseudomonadati</taxon>
        <taxon>Pseudomonadota</taxon>
        <taxon>Betaproteobacteria</taxon>
        <taxon>Burkholderiales</taxon>
        <taxon>Alcaligenaceae</taxon>
        <taxon>Pigmentiphaga</taxon>
    </lineage>
</organism>
<evidence type="ECO:0000313" key="2">
    <source>
        <dbReference type="Proteomes" id="UP000292445"/>
    </source>
</evidence>
<gene>
    <name evidence="1" type="ORF">EV675_2109</name>
</gene>
<name>A0A4Q7NLQ5_9BURK</name>
<dbReference type="EMBL" id="SGXC01000001">
    <property type="protein sequence ID" value="RZS86075.1"/>
    <property type="molecule type" value="Genomic_DNA"/>
</dbReference>